<dbReference type="Proteomes" id="UP000625711">
    <property type="component" value="Unassembled WGS sequence"/>
</dbReference>
<comment type="caution">
    <text evidence="2">The sequence shown here is derived from an EMBL/GenBank/DDBJ whole genome shotgun (WGS) entry which is preliminary data.</text>
</comment>
<keyword evidence="3" id="KW-1185">Reference proteome</keyword>
<evidence type="ECO:0000313" key="3">
    <source>
        <dbReference type="Proteomes" id="UP000625711"/>
    </source>
</evidence>
<name>A0A834I6F1_RHYFE</name>
<accession>A0A834I6F1</accession>
<feature type="transmembrane region" description="Helical" evidence="1">
    <location>
        <begin position="76"/>
        <end position="101"/>
    </location>
</feature>
<reference evidence="2" key="1">
    <citation type="submission" date="2020-08" db="EMBL/GenBank/DDBJ databases">
        <title>Genome sequencing and assembly of the red palm weevil Rhynchophorus ferrugineus.</title>
        <authorList>
            <person name="Dias G.B."/>
            <person name="Bergman C.M."/>
            <person name="Manee M."/>
        </authorList>
    </citation>
    <scope>NUCLEOTIDE SEQUENCE</scope>
    <source>
        <strain evidence="2">AA-2017</strain>
        <tissue evidence="2">Whole larva</tissue>
    </source>
</reference>
<sequence>MSPPSSKAAHFICFLAVIVISWPEYLNKMNPQESNKQGGNQGDDGQRVKTRRSGILKITVPPTFYVFTVSKRDCQLFMLLMFMVFLNSLFYILSVLFHLLFKL</sequence>
<organism evidence="2 3">
    <name type="scientific">Rhynchophorus ferrugineus</name>
    <name type="common">Red palm weevil</name>
    <name type="synonym">Curculio ferrugineus</name>
    <dbReference type="NCBI Taxonomy" id="354439"/>
    <lineage>
        <taxon>Eukaryota</taxon>
        <taxon>Metazoa</taxon>
        <taxon>Ecdysozoa</taxon>
        <taxon>Arthropoda</taxon>
        <taxon>Hexapoda</taxon>
        <taxon>Insecta</taxon>
        <taxon>Pterygota</taxon>
        <taxon>Neoptera</taxon>
        <taxon>Endopterygota</taxon>
        <taxon>Coleoptera</taxon>
        <taxon>Polyphaga</taxon>
        <taxon>Cucujiformia</taxon>
        <taxon>Curculionidae</taxon>
        <taxon>Dryophthorinae</taxon>
        <taxon>Rhynchophorus</taxon>
    </lineage>
</organism>
<keyword evidence="1" id="KW-0472">Membrane</keyword>
<keyword evidence="1" id="KW-0812">Transmembrane</keyword>
<protein>
    <submittedName>
        <fullName evidence="2">Uncharacterized protein</fullName>
    </submittedName>
</protein>
<proteinExistence type="predicted"/>
<feature type="transmembrane region" description="Helical" evidence="1">
    <location>
        <begin position="6"/>
        <end position="26"/>
    </location>
</feature>
<keyword evidence="1" id="KW-1133">Transmembrane helix</keyword>
<evidence type="ECO:0000313" key="2">
    <source>
        <dbReference type="EMBL" id="KAF7272290.1"/>
    </source>
</evidence>
<dbReference type="EMBL" id="JAACXV010013789">
    <property type="protein sequence ID" value="KAF7272290.1"/>
    <property type="molecule type" value="Genomic_DNA"/>
</dbReference>
<gene>
    <name evidence="2" type="ORF">GWI33_014916</name>
</gene>
<evidence type="ECO:0000256" key="1">
    <source>
        <dbReference type="SAM" id="Phobius"/>
    </source>
</evidence>
<dbReference type="AlphaFoldDB" id="A0A834I6F1"/>